<dbReference type="Pfam" id="PF02601">
    <property type="entry name" value="Exonuc_VII_L"/>
    <property type="match status" value="1"/>
</dbReference>
<keyword evidence="4 5" id="KW-0269">Exonuclease</keyword>
<comment type="function">
    <text evidence="5">Bidirectionally degrades single-stranded DNA into large acid-insoluble oligonucleotides, which are then degraded further into small acid-soluble oligonucleotides.</text>
</comment>
<keyword evidence="1 5" id="KW-0963">Cytoplasm</keyword>
<name>A0ABT0VHX2_9LACO</name>
<evidence type="ECO:0000259" key="9">
    <source>
        <dbReference type="Pfam" id="PF13742"/>
    </source>
</evidence>
<evidence type="ECO:0000256" key="1">
    <source>
        <dbReference type="ARBA" id="ARBA00022490"/>
    </source>
</evidence>
<comment type="catalytic activity">
    <reaction evidence="5 6">
        <text>Exonucleolytic cleavage in either 5'- to 3'- or 3'- to 5'-direction to yield nucleoside 5'-phosphates.</text>
        <dbReference type="EC" id="3.1.11.6"/>
    </reaction>
</comment>
<comment type="subcellular location">
    <subcellularLocation>
        <location evidence="5 6">Cytoplasm</location>
    </subcellularLocation>
</comment>
<protein>
    <recommendedName>
        <fullName evidence="5">Exodeoxyribonuclease 7 large subunit</fullName>
        <ecNumber evidence="5">3.1.11.6</ecNumber>
    </recommendedName>
    <alternativeName>
        <fullName evidence="5">Exodeoxyribonuclease VII large subunit</fullName>
        <shortName evidence="5">Exonuclease VII large subunit</shortName>
    </alternativeName>
</protein>
<dbReference type="HAMAP" id="MF_00378">
    <property type="entry name" value="Exonuc_7_L"/>
    <property type="match status" value="1"/>
</dbReference>
<dbReference type="EMBL" id="JAGMVS010000063">
    <property type="protein sequence ID" value="MCM2437432.1"/>
    <property type="molecule type" value="Genomic_DNA"/>
</dbReference>
<keyword evidence="11" id="KW-1185">Reference proteome</keyword>
<dbReference type="RefSeq" id="WP_205143430.1">
    <property type="nucleotide sequence ID" value="NZ_JAFBDN010000006.1"/>
</dbReference>
<evidence type="ECO:0000259" key="8">
    <source>
        <dbReference type="Pfam" id="PF02601"/>
    </source>
</evidence>
<keyword evidence="2 5" id="KW-0540">Nuclease</keyword>
<dbReference type="InterPro" id="IPR025824">
    <property type="entry name" value="OB-fold_nuc-bd_dom"/>
</dbReference>
<dbReference type="Pfam" id="PF13742">
    <property type="entry name" value="tRNA_anti_2"/>
    <property type="match status" value="1"/>
</dbReference>
<comment type="subunit">
    <text evidence="5">Heterooligomer composed of large and small subunits.</text>
</comment>
<dbReference type="EC" id="3.1.11.6" evidence="5"/>
<comment type="similarity">
    <text evidence="5 6">Belongs to the XseA family.</text>
</comment>
<evidence type="ECO:0000256" key="6">
    <source>
        <dbReference type="RuleBase" id="RU004355"/>
    </source>
</evidence>
<proteinExistence type="inferred from homology"/>
<dbReference type="InterPro" id="IPR003753">
    <property type="entry name" value="Exonuc_VII_L"/>
</dbReference>
<keyword evidence="3 5" id="KW-0378">Hydrolase</keyword>
<feature type="domain" description="OB-fold nucleic acid binding" evidence="9">
    <location>
        <begin position="8"/>
        <end position="102"/>
    </location>
</feature>
<keyword evidence="7" id="KW-0175">Coiled coil</keyword>
<dbReference type="GO" id="GO:0008855">
    <property type="term" value="F:exodeoxyribonuclease VII activity"/>
    <property type="evidence" value="ECO:0007669"/>
    <property type="project" value="UniProtKB-EC"/>
</dbReference>
<evidence type="ECO:0000313" key="11">
    <source>
        <dbReference type="Proteomes" id="UP001057481"/>
    </source>
</evidence>
<evidence type="ECO:0000256" key="4">
    <source>
        <dbReference type="ARBA" id="ARBA00022839"/>
    </source>
</evidence>
<feature type="coiled-coil region" evidence="7">
    <location>
        <begin position="347"/>
        <end position="389"/>
    </location>
</feature>
<dbReference type="InterPro" id="IPR020579">
    <property type="entry name" value="Exonuc_VII_lsu_C"/>
</dbReference>
<accession>A0ABT0VHX2</accession>
<evidence type="ECO:0000256" key="5">
    <source>
        <dbReference type="HAMAP-Rule" id="MF_00378"/>
    </source>
</evidence>
<sequence length="446" mass="50295">MVQEDSYLTVTALTKYLKRKFDVDPYLERVYLTGEISNWRKRPNHQYFSLKDNGAKISVTMFKTAFAKIKFEPEEGMKVLVTGRVSLYEPQGTYQIIIDSMQPDGVGALYQAFEQLKNKLAKEGLFDRVKKAIPKYPKRIAVITSASGAVIRDIITTSKRRYPLVEIVLFPAVVQGNQAAVSLVKRLQQVNSGDFDTIIIGRGGGSIEDLWPFNEENVVRQMAAMEIPIISSVGHETDITIADMVADVRAATPTAAAELATPKLDDLMIKIEQLKDHLITSTQNKIALVQAQLAKQLNSYVLTQPNRLYEGYLQRVDQATNRLIENQRQLINNKRHTVSLVTQRLPLHLYEAKLEQKTQKLQQLEDILNKAMQQLILKKQQELQTLAKNLQLVSPLDVLTRGYSITKTEKHVIKSINDVSLNQNITIKLVDGTIEAKVIGKKDGGR</sequence>
<feature type="domain" description="Exonuclease VII large subunit C-terminal" evidence="8">
    <location>
        <begin position="129"/>
        <end position="437"/>
    </location>
</feature>
<gene>
    <name evidence="5" type="primary">xseA</name>
    <name evidence="10" type="ORF">KAK10_05865</name>
</gene>
<evidence type="ECO:0000256" key="7">
    <source>
        <dbReference type="SAM" id="Coils"/>
    </source>
</evidence>
<organism evidence="10 11">
    <name type="scientific">Periweissella beninensis</name>
    <dbReference type="NCBI Taxonomy" id="504936"/>
    <lineage>
        <taxon>Bacteria</taxon>
        <taxon>Bacillati</taxon>
        <taxon>Bacillota</taxon>
        <taxon>Bacilli</taxon>
        <taxon>Lactobacillales</taxon>
        <taxon>Lactobacillaceae</taxon>
        <taxon>Periweissella</taxon>
    </lineage>
</organism>
<dbReference type="CDD" id="cd04489">
    <property type="entry name" value="ExoVII_LU_OBF"/>
    <property type="match status" value="1"/>
</dbReference>
<reference evidence="10" key="1">
    <citation type="submission" date="2021-04" db="EMBL/GenBank/DDBJ databases">
        <title>Taxonomic assessment of Weissella genus.</title>
        <authorList>
            <person name="Fanelli F."/>
            <person name="Chieffi D."/>
            <person name="Dell'Aquila A."/>
            <person name="Gyu-Sung C."/>
            <person name="Franz C.M.A.P."/>
            <person name="Fusco V."/>
        </authorList>
    </citation>
    <scope>NUCLEOTIDE SEQUENCE</scope>
    <source>
        <strain evidence="10">LMG 25373</strain>
    </source>
</reference>
<evidence type="ECO:0000256" key="3">
    <source>
        <dbReference type="ARBA" id="ARBA00022801"/>
    </source>
</evidence>
<dbReference type="Proteomes" id="UP001057481">
    <property type="component" value="Unassembled WGS sequence"/>
</dbReference>
<dbReference type="NCBIfam" id="TIGR00237">
    <property type="entry name" value="xseA"/>
    <property type="match status" value="1"/>
</dbReference>
<evidence type="ECO:0000256" key="2">
    <source>
        <dbReference type="ARBA" id="ARBA00022722"/>
    </source>
</evidence>
<evidence type="ECO:0000313" key="10">
    <source>
        <dbReference type="EMBL" id="MCM2437432.1"/>
    </source>
</evidence>
<dbReference type="PANTHER" id="PTHR30008">
    <property type="entry name" value="EXODEOXYRIBONUCLEASE 7 LARGE SUBUNIT"/>
    <property type="match status" value="1"/>
</dbReference>
<comment type="caution">
    <text evidence="10">The sequence shown here is derived from an EMBL/GenBank/DDBJ whole genome shotgun (WGS) entry which is preliminary data.</text>
</comment>
<dbReference type="PANTHER" id="PTHR30008:SF0">
    <property type="entry name" value="EXODEOXYRIBONUCLEASE 7 LARGE SUBUNIT"/>
    <property type="match status" value="1"/>
</dbReference>